<sequence>MLCAEPFEKQMIQLQEFIDDNRKDKVQTLFFNPDFQNDAWFRALVERHTEEGDAWITPMP</sequence>
<evidence type="ECO:0000313" key="1">
    <source>
        <dbReference type="EMBL" id="KAK8060075.1"/>
    </source>
</evidence>
<protein>
    <submittedName>
        <fullName evidence="1">Uncharacterized protein</fullName>
    </submittedName>
</protein>
<name>A0ABR1UMB9_9PEZI</name>
<dbReference type="EMBL" id="JAQQWM010000006">
    <property type="protein sequence ID" value="KAK8060075.1"/>
    <property type="molecule type" value="Genomic_DNA"/>
</dbReference>
<comment type="caution">
    <text evidence="1">The sequence shown here is derived from an EMBL/GenBank/DDBJ whole genome shotgun (WGS) entry which is preliminary data.</text>
</comment>
<accession>A0ABR1UMB9</accession>
<gene>
    <name evidence="1" type="ORF">PG996_010005</name>
</gene>
<proteinExistence type="predicted"/>
<dbReference type="Proteomes" id="UP001446871">
    <property type="component" value="Unassembled WGS sequence"/>
</dbReference>
<reference evidence="1 2" key="1">
    <citation type="submission" date="2023-01" db="EMBL/GenBank/DDBJ databases">
        <title>Analysis of 21 Apiospora genomes using comparative genomics revels a genus with tremendous synthesis potential of carbohydrate active enzymes and secondary metabolites.</title>
        <authorList>
            <person name="Sorensen T."/>
        </authorList>
    </citation>
    <scope>NUCLEOTIDE SEQUENCE [LARGE SCALE GENOMIC DNA]</scope>
    <source>
        <strain evidence="1 2">CBS 83171</strain>
    </source>
</reference>
<organism evidence="1 2">
    <name type="scientific">Apiospora saccharicola</name>
    <dbReference type="NCBI Taxonomy" id="335842"/>
    <lineage>
        <taxon>Eukaryota</taxon>
        <taxon>Fungi</taxon>
        <taxon>Dikarya</taxon>
        <taxon>Ascomycota</taxon>
        <taxon>Pezizomycotina</taxon>
        <taxon>Sordariomycetes</taxon>
        <taxon>Xylariomycetidae</taxon>
        <taxon>Amphisphaeriales</taxon>
        <taxon>Apiosporaceae</taxon>
        <taxon>Apiospora</taxon>
    </lineage>
</organism>
<evidence type="ECO:0000313" key="2">
    <source>
        <dbReference type="Proteomes" id="UP001446871"/>
    </source>
</evidence>
<keyword evidence="2" id="KW-1185">Reference proteome</keyword>